<evidence type="ECO:0000313" key="4">
    <source>
        <dbReference type="Proteomes" id="UP000198929"/>
    </source>
</evidence>
<evidence type="ECO:0000256" key="1">
    <source>
        <dbReference type="SAM" id="Phobius"/>
    </source>
</evidence>
<dbReference type="AlphaFoldDB" id="A0A1H9S7E8"/>
<evidence type="ECO:0000256" key="2">
    <source>
        <dbReference type="SAM" id="SignalP"/>
    </source>
</evidence>
<dbReference type="EMBL" id="FOGQ01000003">
    <property type="protein sequence ID" value="SER80871.1"/>
    <property type="molecule type" value="Genomic_DNA"/>
</dbReference>
<keyword evidence="1" id="KW-0472">Membrane</keyword>
<reference evidence="4" key="1">
    <citation type="submission" date="2016-10" db="EMBL/GenBank/DDBJ databases">
        <authorList>
            <person name="Varghese N."/>
            <person name="Submissions S."/>
        </authorList>
    </citation>
    <scope>NUCLEOTIDE SEQUENCE [LARGE SCALE GENOMIC DNA]</scope>
    <source>
        <strain evidence="4">DSM 20524</strain>
    </source>
</reference>
<feature type="transmembrane region" description="Helical" evidence="1">
    <location>
        <begin position="276"/>
        <end position="296"/>
    </location>
</feature>
<sequence length="315" mass="33242">MKTRCVATACVTALLAIATPQLPMALAQADPALEQTVTADEQLAPEGEKTVISAGHVDVGPQVVDGDLKFLARDDTSVPPVWRSIDDIVFEVGDASIQTLPDNVGSEFEFTGAGARDSLWVIPQTEVPSVPWLGWNTQAPSLLDLDIDRGVTLEFAGHQGPGQFSLFIQNGGFEPPQVLWNSAAEGTQPLFVDLHTHTHANWVFTEPGVHLVGLRVVAPLKDGIELVDERILRFAVGGAQPTDAFAATWDESEEIAADPSDGDTAGDQSDDNGVPVVWIGVGLAILGVLAAVGAGVMRSQSTKRKAAAAAVRKES</sequence>
<name>A0A1H9S7E8_9CORY</name>
<organism evidence="3 4">
    <name type="scientific">Corynebacterium cystitidis DSM 20524</name>
    <dbReference type="NCBI Taxonomy" id="1121357"/>
    <lineage>
        <taxon>Bacteria</taxon>
        <taxon>Bacillati</taxon>
        <taxon>Actinomycetota</taxon>
        <taxon>Actinomycetes</taxon>
        <taxon>Mycobacteriales</taxon>
        <taxon>Corynebacteriaceae</taxon>
        <taxon>Corynebacterium</taxon>
    </lineage>
</organism>
<evidence type="ECO:0000313" key="3">
    <source>
        <dbReference type="EMBL" id="SER80871.1"/>
    </source>
</evidence>
<protein>
    <submittedName>
        <fullName evidence="3">Surface-anchored protein</fullName>
    </submittedName>
</protein>
<dbReference type="InterPro" id="IPR022435">
    <property type="entry name" value="Surface-anchored_actinobac"/>
</dbReference>
<dbReference type="STRING" id="1121357.SAMN05661109_01085"/>
<dbReference type="NCBIfam" id="TIGR03769">
    <property type="entry name" value="P_ac_wall_RPT"/>
    <property type="match status" value="1"/>
</dbReference>
<keyword evidence="4" id="KW-1185">Reference proteome</keyword>
<proteinExistence type="predicted"/>
<keyword evidence="1" id="KW-0812">Transmembrane</keyword>
<keyword evidence="2" id="KW-0732">Signal</keyword>
<dbReference type="Proteomes" id="UP000198929">
    <property type="component" value="Unassembled WGS sequence"/>
</dbReference>
<feature type="signal peptide" evidence="2">
    <location>
        <begin position="1"/>
        <end position="29"/>
    </location>
</feature>
<gene>
    <name evidence="3" type="ORF">SAMN05661109_01085</name>
</gene>
<keyword evidence="1" id="KW-1133">Transmembrane helix</keyword>
<feature type="chain" id="PRO_5038697189" evidence="2">
    <location>
        <begin position="30"/>
        <end position="315"/>
    </location>
</feature>
<accession>A0A1H9S7E8</accession>
<dbReference type="RefSeq" id="WP_157728385.1">
    <property type="nucleotide sequence ID" value="NZ_CP047199.1"/>
</dbReference>
<dbReference type="NCBIfam" id="NF038134">
    <property type="entry name" value="choice_anch_M"/>
    <property type="match status" value="1"/>
</dbReference>